<feature type="binding site" evidence="9">
    <location>
        <position position="34"/>
    </location>
    <ligand>
        <name>NAD(+)</name>
        <dbReference type="ChEBI" id="CHEBI:57540"/>
    </ligand>
</feature>
<dbReference type="PRINTS" id="PR00078">
    <property type="entry name" value="G3PDHDRGNASE"/>
</dbReference>
<comment type="similarity">
    <text evidence="1 11">Belongs to the glyceraldehyde-3-phosphate dehydrogenase family.</text>
</comment>
<comment type="catalytic activity">
    <reaction evidence="6">
        <text>D-glyceraldehyde 3-phosphate + phosphate + NAD(+) = (2R)-3-phospho-glyceroyl phosphate + NADH + H(+)</text>
        <dbReference type="Rhea" id="RHEA:10300"/>
        <dbReference type="ChEBI" id="CHEBI:15378"/>
        <dbReference type="ChEBI" id="CHEBI:43474"/>
        <dbReference type="ChEBI" id="CHEBI:57540"/>
        <dbReference type="ChEBI" id="CHEBI:57604"/>
        <dbReference type="ChEBI" id="CHEBI:57945"/>
        <dbReference type="ChEBI" id="CHEBI:59776"/>
        <dbReference type="EC" id="1.2.1.59"/>
    </reaction>
</comment>
<dbReference type="Gene3D" id="3.30.360.10">
    <property type="entry name" value="Dihydrodipicolinate Reductase, domain 2"/>
    <property type="match status" value="1"/>
</dbReference>
<dbReference type="PANTHER" id="PTHR43148">
    <property type="entry name" value="GLYCERALDEHYDE-3-PHOSPHATE DEHYDROGENASE 2"/>
    <property type="match status" value="1"/>
</dbReference>
<evidence type="ECO:0000256" key="3">
    <source>
        <dbReference type="ARBA" id="ARBA00022857"/>
    </source>
</evidence>
<dbReference type="FunFam" id="3.40.50.720:FF:000001">
    <property type="entry name" value="Glyceraldehyde-3-phosphate dehydrogenase"/>
    <property type="match status" value="1"/>
</dbReference>
<feature type="binding site" evidence="8">
    <location>
        <begin position="212"/>
        <end position="213"/>
    </location>
    <ligand>
        <name>D-glyceraldehyde 3-phosphate</name>
        <dbReference type="ChEBI" id="CHEBI:59776"/>
    </ligand>
</feature>
<organism evidence="13 14">
    <name type="scientific">Candidatus Korarchaeum cryptofilum</name>
    <dbReference type="NCBI Taxonomy" id="498846"/>
    <lineage>
        <taxon>Archaea</taxon>
        <taxon>Thermoproteota</taxon>
        <taxon>Candidatus Korarchaeia</taxon>
        <taxon>Candidatus Korarchaeales</taxon>
        <taxon>Candidatus Korarchaeaceae</taxon>
        <taxon>Candidatus Korarchaeum</taxon>
    </lineage>
</organism>
<keyword evidence="9" id="KW-0547">Nucleotide-binding</keyword>
<comment type="caution">
    <text evidence="13">The sequence shown here is derived from an EMBL/GenBank/DDBJ whole genome shotgun (WGS) entry which is preliminary data.</text>
</comment>
<evidence type="ECO:0000313" key="13">
    <source>
        <dbReference type="EMBL" id="RSN70901.1"/>
    </source>
</evidence>
<dbReference type="SUPFAM" id="SSF55347">
    <property type="entry name" value="Glyceraldehyde-3-phosphate dehydrogenase-like, C-terminal domain"/>
    <property type="match status" value="1"/>
</dbReference>
<dbReference type="EC" id="1.2.1.59" evidence="2"/>
<feature type="binding site" evidence="9">
    <location>
        <begin position="12"/>
        <end position="13"/>
    </location>
    <ligand>
        <name>NAD(+)</name>
        <dbReference type="ChEBI" id="CHEBI:57540"/>
    </ligand>
</feature>
<accession>A0A429GAR1</accession>
<keyword evidence="4" id="KW-0560">Oxidoreductase</keyword>
<evidence type="ECO:0000313" key="14">
    <source>
        <dbReference type="Proteomes" id="UP000278149"/>
    </source>
</evidence>
<evidence type="ECO:0000256" key="10">
    <source>
        <dbReference type="PIRSR" id="PIRSR000149-4"/>
    </source>
</evidence>
<feature type="binding site" evidence="9">
    <location>
        <position position="78"/>
    </location>
    <ligand>
        <name>NAD(+)</name>
        <dbReference type="ChEBI" id="CHEBI:57540"/>
    </ligand>
</feature>
<feature type="domain" description="Glyceraldehyde 3-phosphate dehydrogenase NAD(P) binding" evidence="12">
    <location>
        <begin position="3"/>
        <end position="154"/>
    </location>
</feature>
<dbReference type="GO" id="GO:0050661">
    <property type="term" value="F:NADP binding"/>
    <property type="evidence" value="ECO:0007669"/>
    <property type="project" value="InterPro"/>
</dbReference>
<sequence>MPMRVGINGFGRIGRQVFKIGLRNPNLDFVALNDITEPRVLAHLLKYDSVFGRFKAEISHKESAIIVNGKEMRVFSQRDPSLIPWDELGVDLVIEASGIFTGRSDAAKHLRGSVKKVVITAPSKGESADYTVVMGVNEGGIDVGKHHVISNSSCTTNAFAIMVKVLHERFKIRRGVMTTIHAYTNDQRILDAPHSDLRRARAAAISMIPTSTGAAKTIELIFPELKGRLSAIAMRVPTYDVSIVDFAAELESKVSVEEVNKAFEEEAKRMPKYLGIAEDPIVSVDLIGDEHSVVFDPSLTQVVEGNMVKVFGWYDNEWGYSARVVDLVDYLREKMSI</sequence>
<dbReference type="CDD" id="cd18126">
    <property type="entry name" value="GAPDH_I_C"/>
    <property type="match status" value="1"/>
</dbReference>
<evidence type="ECO:0000256" key="7">
    <source>
        <dbReference type="PIRSR" id="PIRSR000149-1"/>
    </source>
</evidence>
<evidence type="ECO:0000256" key="1">
    <source>
        <dbReference type="ARBA" id="ARBA00007406"/>
    </source>
</evidence>
<feature type="site" description="Activates thiol group during catalysis" evidence="10">
    <location>
        <position position="181"/>
    </location>
</feature>
<dbReference type="EMBL" id="RCOR01000001">
    <property type="protein sequence ID" value="RSN70901.1"/>
    <property type="molecule type" value="Genomic_DNA"/>
</dbReference>
<dbReference type="GO" id="GO:0051287">
    <property type="term" value="F:NAD binding"/>
    <property type="evidence" value="ECO:0007669"/>
    <property type="project" value="InterPro"/>
</dbReference>
<dbReference type="InterPro" id="IPR006424">
    <property type="entry name" value="Glyceraldehyde-3-P_DH_1"/>
</dbReference>
<feature type="binding site" evidence="9">
    <location>
        <position position="316"/>
    </location>
    <ligand>
        <name>NAD(+)</name>
        <dbReference type="ChEBI" id="CHEBI:57540"/>
    </ligand>
</feature>
<dbReference type="AlphaFoldDB" id="A0A429GAR1"/>
<dbReference type="GO" id="GO:0006006">
    <property type="term" value="P:glucose metabolic process"/>
    <property type="evidence" value="ECO:0007669"/>
    <property type="project" value="InterPro"/>
</dbReference>
<proteinExistence type="inferred from homology"/>
<feature type="binding site" evidence="9">
    <location>
        <position position="120"/>
    </location>
    <ligand>
        <name>NAD(+)</name>
        <dbReference type="ChEBI" id="CHEBI:57540"/>
    </ligand>
</feature>
<dbReference type="Proteomes" id="UP000278149">
    <property type="component" value="Unassembled WGS sequence"/>
</dbReference>
<dbReference type="SUPFAM" id="SSF51735">
    <property type="entry name" value="NAD(P)-binding Rossmann-fold domains"/>
    <property type="match status" value="1"/>
</dbReference>
<comment type="catalytic activity">
    <reaction evidence="5">
        <text>D-glyceraldehyde 3-phosphate + phosphate + NADP(+) = (2R)-3-phospho-glyceroyl phosphate + NADPH + H(+)</text>
        <dbReference type="Rhea" id="RHEA:10296"/>
        <dbReference type="ChEBI" id="CHEBI:15378"/>
        <dbReference type="ChEBI" id="CHEBI:43474"/>
        <dbReference type="ChEBI" id="CHEBI:57604"/>
        <dbReference type="ChEBI" id="CHEBI:57783"/>
        <dbReference type="ChEBI" id="CHEBI:58349"/>
        <dbReference type="ChEBI" id="CHEBI:59776"/>
        <dbReference type="EC" id="1.2.1.59"/>
    </reaction>
</comment>
<dbReference type="GO" id="GO:0043891">
    <property type="term" value="F:glyceraldehyde-3-phosphate dehydrogenase [NAD(P)+] (phosphorylating) activity"/>
    <property type="evidence" value="ECO:0007669"/>
    <property type="project" value="UniProtKB-EC"/>
</dbReference>
<evidence type="ECO:0000256" key="9">
    <source>
        <dbReference type="PIRSR" id="PIRSR000149-3"/>
    </source>
</evidence>
<reference evidence="13 14" key="1">
    <citation type="submission" date="2018-10" db="EMBL/GenBank/DDBJ databases">
        <title>Co-occurring genomic capacity for anaerobic methane metabolism and dissimilatory sulfite reduction discovered in the Korarchaeota.</title>
        <authorList>
            <person name="Mckay L.J."/>
            <person name="Dlakic M."/>
            <person name="Fields M.W."/>
            <person name="Delmont T.O."/>
            <person name="Eren A.M."/>
            <person name="Jay Z.J."/>
            <person name="Klingelsmith K.B."/>
            <person name="Rusch D.B."/>
            <person name="Inskeep W.P."/>
        </authorList>
    </citation>
    <scope>NUCLEOTIDE SEQUENCE [LARGE SCALE GENOMIC DNA]</scope>
    <source>
        <strain evidence="13 14">WS</strain>
    </source>
</reference>
<dbReference type="Gene3D" id="3.40.50.720">
    <property type="entry name" value="NAD(P)-binding Rossmann-like Domain"/>
    <property type="match status" value="1"/>
</dbReference>
<dbReference type="Pfam" id="PF02800">
    <property type="entry name" value="Gp_dh_C"/>
    <property type="match status" value="1"/>
</dbReference>
<evidence type="ECO:0000256" key="11">
    <source>
        <dbReference type="RuleBase" id="RU000397"/>
    </source>
</evidence>
<dbReference type="SMART" id="SM00846">
    <property type="entry name" value="Gp_dh_N"/>
    <property type="match status" value="1"/>
</dbReference>
<dbReference type="CDD" id="cd05214">
    <property type="entry name" value="GAPDH_I_N"/>
    <property type="match status" value="1"/>
</dbReference>
<dbReference type="InterPro" id="IPR020828">
    <property type="entry name" value="GlycerAld_3-P_DH_NAD(P)-bd"/>
</dbReference>
<evidence type="ECO:0000256" key="8">
    <source>
        <dbReference type="PIRSR" id="PIRSR000149-2"/>
    </source>
</evidence>
<dbReference type="InterPro" id="IPR020831">
    <property type="entry name" value="GlycerAld/Erythrose_P_DH"/>
</dbReference>
<evidence type="ECO:0000256" key="2">
    <source>
        <dbReference type="ARBA" id="ARBA00013024"/>
    </source>
</evidence>
<dbReference type="InterPro" id="IPR020829">
    <property type="entry name" value="GlycerAld_3-P_DH_cat"/>
</dbReference>
<feature type="binding site" evidence="8">
    <location>
        <begin position="153"/>
        <end position="155"/>
    </location>
    <ligand>
        <name>D-glyceraldehyde 3-phosphate</name>
        <dbReference type="ChEBI" id="CHEBI:59776"/>
    </ligand>
</feature>
<dbReference type="RefSeq" id="WP_125740265.1">
    <property type="nucleotide sequence ID" value="NZ_RCOR01000001.1"/>
</dbReference>
<protein>
    <recommendedName>
        <fullName evidence="2">glyceraldehyde-3-phosphate dehydrogenase (NAD(P)(+)) (phosphorylating)</fullName>
        <ecNumber evidence="2">1.2.1.59</ecNumber>
    </recommendedName>
</protein>
<keyword evidence="3" id="KW-0521">NADP</keyword>
<evidence type="ECO:0000256" key="5">
    <source>
        <dbReference type="ARBA" id="ARBA00048067"/>
    </source>
</evidence>
<evidence type="ECO:0000256" key="6">
    <source>
        <dbReference type="ARBA" id="ARBA00048853"/>
    </source>
</evidence>
<dbReference type="PIRSF" id="PIRSF000149">
    <property type="entry name" value="GAP_DH"/>
    <property type="match status" value="1"/>
</dbReference>
<dbReference type="Pfam" id="PF00044">
    <property type="entry name" value="Gp_dh_N"/>
    <property type="match status" value="1"/>
</dbReference>
<dbReference type="InterPro" id="IPR036291">
    <property type="entry name" value="NAD(P)-bd_dom_sf"/>
</dbReference>
<evidence type="ECO:0000256" key="4">
    <source>
        <dbReference type="ARBA" id="ARBA00023002"/>
    </source>
</evidence>
<feature type="binding site" evidence="8">
    <location>
        <position position="184"/>
    </location>
    <ligand>
        <name>D-glyceraldehyde 3-phosphate</name>
        <dbReference type="ChEBI" id="CHEBI:59776"/>
    </ligand>
</feature>
<name>A0A429GAR1_9CREN</name>
<dbReference type="NCBIfam" id="TIGR01534">
    <property type="entry name" value="GAPDH-I"/>
    <property type="match status" value="1"/>
</dbReference>
<feature type="binding site" evidence="8">
    <location>
        <position position="235"/>
    </location>
    <ligand>
        <name>D-glyceraldehyde 3-phosphate</name>
        <dbReference type="ChEBI" id="CHEBI:59776"/>
    </ligand>
</feature>
<keyword evidence="9" id="KW-0520">NAD</keyword>
<feature type="active site" description="Nucleophile" evidence="7">
    <location>
        <position position="154"/>
    </location>
</feature>
<gene>
    <name evidence="13" type="primary">gap</name>
    <name evidence="13" type="ORF">D9Q81_00010</name>
</gene>
<dbReference type="FunFam" id="3.30.360.10:FF:000002">
    <property type="entry name" value="Glyceraldehyde-3-phosphate dehydrogenase"/>
    <property type="match status" value="1"/>
</dbReference>
<evidence type="ECO:0000259" key="12">
    <source>
        <dbReference type="SMART" id="SM00846"/>
    </source>
</evidence>